<comment type="similarity">
    <text evidence="5">Belongs to the FMN-dependent alpha-hydroxy acid dehydrogenase family.</text>
</comment>
<evidence type="ECO:0000256" key="5">
    <source>
        <dbReference type="ARBA" id="ARBA00024042"/>
    </source>
</evidence>
<dbReference type="InterPro" id="IPR000262">
    <property type="entry name" value="FMN-dep_DH"/>
</dbReference>
<comment type="caution">
    <text evidence="7">The sequence shown here is derived from an EMBL/GenBank/DDBJ whole genome shotgun (WGS) entry which is preliminary data.</text>
</comment>
<dbReference type="PANTHER" id="PTHR10578">
    <property type="entry name" value="S -2-HYDROXY-ACID OXIDASE-RELATED"/>
    <property type="match status" value="1"/>
</dbReference>
<dbReference type="Gene3D" id="3.20.20.70">
    <property type="entry name" value="Aldolase class I"/>
    <property type="match status" value="1"/>
</dbReference>
<dbReference type="PANTHER" id="PTHR10578:SF107">
    <property type="entry name" value="2-HYDROXYACID OXIDASE 1"/>
    <property type="match status" value="1"/>
</dbReference>
<dbReference type="InterPro" id="IPR013785">
    <property type="entry name" value="Aldolase_TIM"/>
</dbReference>
<gene>
    <name evidence="7" type="ORF">J2Z17_000730</name>
</gene>
<accession>A0ABS4DUF2</accession>
<dbReference type="EMBL" id="JAGGJU010000002">
    <property type="protein sequence ID" value="MBP1849309.1"/>
    <property type="molecule type" value="Genomic_DNA"/>
</dbReference>
<evidence type="ECO:0000256" key="1">
    <source>
        <dbReference type="ARBA" id="ARBA00001917"/>
    </source>
</evidence>
<evidence type="ECO:0000256" key="2">
    <source>
        <dbReference type="ARBA" id="ARBA00022630"/>
    </source>
</evidence>
<keyword evidence="2" id="KW-0285">Flavoprotein</keyword>
<dbReference type="Pfam" id="PF01070">
    <property type="entry name" value="FMN_dh"/>
    <property type="match status" value="1"/>
</dbReference>
<dbReference type="InterPro" id="IPR012133">
    <property type="entry name" value="Alpha-hydoxy_acid_DH_FMN"/>
</dbReference>
<protein>
    <submittedName>
        <fullName evidence="7">4-hydroxymandelate oxidase</fullName>
        <ecNumber evidence="7">1.1.3.46</ecNumber>
    </submittedName>
</protein>
<dbReference type="SUPFAM" id="SSF51395">
    <property type="entry name" value="FMN-linked oxidoreductases"/>
    <property type="match status" value="1"/>
</dbReference>
<name>A0ABS4DUF2_9HYPH</name>
<evidence type="ECO:0000313" key="7">
    <source>
        <dbReference type="EMBL" id="MBP1849309.1"/>
    </source>
</evidence>
<dbReference type="EC" id="1.1.3.46" evidence="7"/>
<keyword evidence="8" id="KW-1185">Reference proteome</keyword>
<keyword evidence="3" id="KW-0288">FMN</keyword>
<comment type="cofactor">
    <cofactor evidence="1">
        <name>FMN</name>
        <dbReference type="ChEBI" id="CHEBI:58210"/>
    </cofactor>
</comment>
<dbReference type="InterPro" id="IPR037396">
    <property type="entry name" value="FMN_HAD"/>
</dbReference>
<evidence type="ECO:0000256" key="4">
    <source>
        <dbReference type="ARBA" id="ARBA00023002"/>
    </source>
</evidence>
<evidence type="ECO:0000313" key="8">
    <source>
        <dbReference type="Proteomes" id="UP000759443"/>
    </source>
</evidence>
<evidence type="ECO:0000256" key="3">
    <source>
        <dbReference type="ARBA" id="ARBA00022643"/>
    </source>
</evidence>
<dbReference type="GO" id="GO:0016491">
    <property type="term" value="F:oxidoreductase activity"/>
    <property type="evidence" value="ECO:0007669"/>
    <property type="project" value="UniProtKB-KW"/>
</dbReference>
<dbReference type="PIRSF" id="PIRSF000138">
    <property type="entry name" value="Al-hdrx_acd_dh"/>
    <property type="match status" value="1"/>
</dbReference>
<dbReference type="Proteomes" id="UP000759443">
    <property type="component" value="Unassembled WGS sequence"/>
</dbReference>
<proteinExistence type="inferred from homology"/>
<dbReference type="PROSITE" id="PS51349">
    <property type="entry name" value="FMN_HYDROXY_ACID_DH_2"/>
    <property type="match status" value="1"/>
</dbReference>
<feature type="domain" description="FMN hydroxy acid dehydrogenase" evidence="6">
    <location>
        <begin position="1"/>
        <end position="352"/>
    </location>
</feature>
<reference evidence="7 8" key="1">
    <citation type="submission" date="2021-03" db="EMBL/GenBank/DDBJ databases">
        <title>Genomic Encyclopedia of Type Strains, Phase IV (KMG-IV): sequencing the most valuable type-strain genomes for metagenomic binning, comparative biology and taxonomic classification.</title>
        <authorList>
            <person name="Goeker M."/>
        </authorList>
    </citation>
    <scope>NUCLEOTIDE SEQUENCE [LARGE SCALE GENOMIC DNA]</scope>
    <source>
        <strain evidence="7 8">DSM 21600</strain>
    </source>
</reference>
<dbReference type="RefSeq" id="WP_209942347.1">
    <property type="nucleotide sequence ID" value="NZ_JAGGJU010000002.1"/>
</dbReference>
<sequence length="355" mass="37135">MPNSVMDGLPFSEEARTALGGDLYRYMLGRARDAADLQDLNEAEFRRYKLVPRVLLGNAATDISTTLCGRHLSAPIVAGAFAGDRVFHADGLLPIAAACRALSLPLVISEETVTPLAEICAEHDNCWLQLRAAGPKDRIKGLMDEAASAEAAGMVLTVLAPVHPVANLQPGGFSIGAEIARRGWKTIGSKSVGVEPLPAFPAWSWADLAEVVGHAKSLALPVMIKGVLNPLDVAEAAAAGCSGIIASNIGLRQSARWVPALRQLPALRSEATMTLGYDGGVRFGSDVVTAAALGADFSIVVRPLITALVTGGQQAVEAFLKGLIDETLAVASWCNAATLADLKPGLLLKDCEESL</sequence>
<keyword evidence="4 7" id="KW-0560">Oxidoreductase</keyword>
<organism evidence="7 8">
    <name type="scientific">Rhizobium halophytocola</name>
    <dbReference type="NCBI Taxonomy" id="735519"/>
    <lineage>
        <taxon>Bacteria</taxon>
        <taxon>Pseudomonadati</taxon>
        <taxon>Pseudomonadota</taxon>
        <taxon>Alphaproteobacteria</taxon>
        <taxon>Hyphomicrobiales</taxon>
        <taxon>Rhizobiaceae</taxon>
        <taxon>Rhizobium/Agrobacterium group</taxon>
        <taxon>Rhizobium</taxon>
    </lineage>
</organism>
<evidence type="ECO:0000259" key="6">
    <source>
        <dbReference type="PROSITE" id="PS51349"/>
    </source>
</evidence>